<evidence type="ECO:0008006" key="4">
    <source>
        <dbReference type="Google" id="ProtNLM"/>
    </source>
</evidence>
<feature type="compositionally biased region" description="Polar residues" evidence="1">
    <location>
        <begin position="162"/>
        <end position="175"/>
    </location>
</feature>
<organism evidence="2 3">
    <name type="scientific">Hufsiella ginkgonis</name>
    <dbReference type="NCBI Taxonomy" id="2695274"/>
    <lineage>
        <taxon>Bacteria</taxon>
        <taxon>Pseudomonadati</taxon>
        <taxon>Bacteroidota</taxon>
        <taxon>Sphingobacteriia</taxon>
        <taxon>Sphingobacteriales</taxon>
        <taxon>Sphingobacteriaceae</taxon>
        <taxon>Hufsiella</taxon>
    </lineage>
</organism>
<protein>
    <recommendedName>
        <fullName evidence="4">Tetratricopeptide repeat protein</fullName>
    </recommendedName>
</protein>
<feature type="compositionally biased region" description="Low complexity" evidence="1">
    <location>
        <begin position="135"/>
        <end position="148"/>
    </location>
</feature>
<comment type="caution">
    <text evidence="2">The sequence shown here is derived from an EMBL/GenBank/DDBJ whole genome shotgun (WGS) entry which is preliminary data.</text>
</comment>
<feature type="region of interest" description="Disordered" evidence="1">
    <location>
        <begin position="99"/>
        <end position="256"/>
    </location>
</feature>
<feature type="region of interest" description="Disordered" evidence="1">
    <location>
        <begin position="409"/>
        <end position="430"/>
    </location>
</feature>
<feature type="compositionally biased region" description="Basic and acidic residues" evidence="1">
    <location>
        <begin position="409"/>
        <end position="427"/>
    </location>
</feature>
<dbReference type="AlphaFoldDB" id="A0A7K1Y3D2"/>
<reference evidence="2 3" key="1">
    <citation type="submission" date="2019-11" db="EMBL/GenBank/DDBJ databases">
        <title>Pedobacter sp. HMF7056 Genome sequencing and assembly.</title>
        <authorList>
            <person name="Kang H."/>
            <person name="Kim H."/>
            <person name="Joh K."/>
        </authorList>
    </citation>
    <scope>NUCLEOTIDE SEQUENCE [LARGE SCALE GENOMIC DNA]</scope>
    <source>
        <strain evidence="2 3">HMF7056</strain>
    </source>
</reference>
<feature type="region of interest" description="Disordered" evidence="1">
    <location>
        <begin position="290"/>
        <end position="313"/>
    </location>
</feature>
<dbReference type="Proteomes" id="UP000451233">
    <property type="component" value="Unassembled WGS sequence"/>
</dbReference>
<name>A0A7K1Y3D2_9SPHI</name>
<keyword evidence="3" id="KW-1185">Reference proteome</keyword>
<sequence length="480" mass="54180">MEQVEQLNYREEFNRVVSAYLENPDLTPVPDLPVLNSLIERFPFCQLLYLVRTAASRTDGNAFKEQLAKTAVYMPQRGVLFKALHRPEEWRKQLKEHLPHPASIHGENAEIPEEPAGNEPAEADPGMLPEDGSSPGTPAAEETTFTPPSANEGEPAPEEQLYTETSDNSLPQNNAAEPAATNSEHEAPGIETVVPEAETPLTEETAPEPQEIETTIPEAEAPAPEKEDGAAPAWQPETVIPQAEEPAMAAGEQNATKLTRDDIQAERMIIDSIAEADFFAFERSLADPLEAEHAGNEEPALENPGESAPVNREVSKYDDDKMPYTFLWWLSKTRKKHAQTYQPYVNLYPDYKKNLDKALNHQIIENIFHLKTQLDDPDYVMPPNTVEFEIKRKDDQIIERFLKEEPQIKPPKAEKIDTENKARKSSEDPNDVVSETLARIYSDQMLYYKAIDTYKKLSLKFPEKSAYFADQIKELEKKVN</sequence>
<gene>
    <name evidence="2" type="ORF">GS398_19775</name>
</gene>
<accession>A0A7K1Y3D2</accession>
<proteinExistence type="predicted"/>
<feature type="compositionally biased region" description="Low complexity" evidence="1">
    <location>
        <begin position="191"/>
        <end position="222"/>
    </location>
</feature>
<evidence type="ECO:0000313" key="2">
    <source>
        <dbReference type="EMBL" id="MXV17549.1"/>
    </source>
</evidence>
<dbReference type="EMBL" id="WVHS01000005">
    <property type="protein sequence ID" value="MXV17549.1"/>
    <property type="molecule type" value="Genomic_DNA"/>
</dbReference>
<evidence type="ECO:0000256" key="1">
    <source>
        <dbReference type="SAM" id="MobiDB-lite"/>
    </source>
</evidence>
<evidence type="ECO:0000313" key="3">
    <source>
        <dbReference type="Proteomes" id="UP000451233"/>
    </source>
</evidence>
<feature type="compositionally biased region" description="Low complexity" evidence="1">
    <location>
        <begin position="114"/>
        <end position="126"/>
    </location>
</feature>
<dbReference type="RefSeq" id="WP_160908543.1">
    <property type="nucleotide sequence ID" value="NZ_WVHS01000005.1"/>
</dbReference>